<proteinExistence type="predicted"/>
<organism evidence="2 3">
    <name type="scientific">Clostridium muellerianum</name>
    <dbReference type="NCBI Taxonomy" id="2716538"/>
    <lineage>
        <taxon>Bacteria</taxon>
        <taxon>Bacillati</taxon>
        <taxon>Bacillota</taxon>
        <taxon>Clostridia</taxon>
        <taxon>Eubacteriales</taxon>
        <taxon>Clostridiaceae</taxon>
        <taxon>Clostridium</taxon>
    </lineage>
</organism>
<dbReference type="SUPFAM" id="SSF55729">
    <property type="entry name" value="Acyl-CoA N-acyltransferases (Nat)"/>
    <property type="match status" value="1"/>
</dbReference>
<comment type="caution">
    <text evidence="2">The sequence shown here is derived from an EMBL/GenBank/DDBJ whole genome shotgun (WGS) entry which is preliminary data.</text>
</comment>
<dbReference type="PROSITE" id="PS51186">
    <property type="entry name" value="GNAT"/>
    <property type="match status" value="1"/>
</dbReference>
<evidence type="ECO:0000259" key="1">
    <source>
        <dbReference type="PROSITE" id="PS51186"/>
    </source>
</evidence>
<dbReference type="InterPro" id="IPR000182">
    <property type="entry name" value="GNAT_dom"/>
</dbReference>
<dbReference type="Pfam" id="PF00583">
    <property type="entry name" value="Acetyltransf_1"/>
    <property type="match status" value="1"/>
</dbReference>
<keyword evidence="2" id="KW-0808">Transferase</keyword>
<keyword evidence="3" id="KW-1185">Reference proteome</keyword>
<reference evidence="2 3" key="2">
    <citation type="submission" date="2020-06" db="EMBL/GenBank/DDBJ databases">
        <title>Complete Genome Sequence of Clostridium muelleri sp. nov. P21T, an Acid-Alcohol Producing Acetogen Isolated from Old Hay.</title>
        <authorList>
            <person name="Duncan K.E."/>
            <person name="Tanner R.S."/>
        </authorList>
    </citation>
    <scope>NUCLEOTIDE SEQUENCE [LARGE SCALE GENOMIC DNA]</scope>
    <source>
        <strain evidence="2 3">P21</strain>
    </source>
</reference>
<evidence type="ECO:0000313" key="2">
    <source>
        <dbReference type="EMBL" id="NMM63704.1"/>
    </source>
</evidence>
<accession>A0A7Y0HN73</accession>
<dbReference type="RefSeq" id="WP_169298292.1">
    <property type="nucleotide sequence ID" value="NZ_JABBNI010000025.1"/>
</dbReference>
<reference evidence="2 3" key="1">
    <citation type="submission" date="2020-04" db="EMBL/GenBank/DDBJ databases">
        <authorList>
            <person name="Doyle D.A."/>
        </authorList>
    </citation>
    <scope>NUCLEOTIDE SEQUENCE [LARGE SCALE GENOMIC DNA]</scope>
    <source>
        <strain evidence="2 3">P21</strain>
    </source>
</reference>
<dbReference type="Gene3D" id="3.40.630.30">
    <property type="match status" value="1"/>
</dbReference>
<evidence type="ECO:0000313" key="3">
    <source>
        <dbReference type="Proteomes" id="UP000537131"/>
    </source>
</evidence>
<dbReference type="AlphaFoldDB" id="A0A7Y0HN73"/>
<protein>
    <submittedName>
        <fullName evidence="2">GNAT family N-acetyltransferase</fullName>
    </submittedName>
</protein>
<name>A0A7Y0HN73_9CLOT</name>
<sequence>MKLKVTNLTEACAKEICNWKYDDEYSVYNYPEWSRISSEKWAITIEEKRKDEFNAIVDDGNILYGYIRLINKDKYILIGVGLKPCVCGQGLGNDLMEIVKGQCRKLYPGKKIVLEVRAFNKRAIKCYKRAGFSVVDTYKKDTPIGYGEFVKMECTY</sequence>
<dbReference type="GO" id="GO:0016747">
    <property type="term" value="F:acyltransferase activity, transferring groups other than amino-acyl groups"/>
    <property type="evidence" value="ECO:0007669"/>
    <property type="project" value="InterPro"/>
</dbReference>
<dbReference type="EMBL" id="JABBNI010000025">
    <property type="protein sequence ID" value="NMM63704.1"/>
    <property type="molecule type" value="Genomic_DNA"/>
</dbReference>
<dbReference type="InterPro" id="IPR016181">
    <property type="entry name" value="Acyl_CoA_acyltransferase"/>
</dbReference>
<dbReference type="Proteomes" id="UP000537131">
    <property type="component" value="Unassembled WGS sequence"/>
</dbReference>
<gene>
    <name evidence="2" type="ORF">HBE96_13680</name>
</gene>
<feature type="domain" description="N-acetyltransferase" evidence="1">
    <location>
        <begin position="3"/>
        <end position="156"/>
    </location>
</feature>